<feature type="domain" description="BZIP" evidence="3">
    <location>
        <begin position="442"/>
        <end position="457"/>
    </location>
</feature>
<keyword evidence="5" id="KW-1185">Reference proteome</keyword>
<name>A0AAX4HFK7_9ASCO</name>
<evidence type="ECO:0000313" key="5">
    <source>
        <dbReference type="Proteomes" id="UP001338582"/>
    </source>
</evidence>
<protein>
    <recommendedName>
        <fullName evidence="3">BZIP domain-containing protein</fullName>
    </recommendedName>
</protein>
<dbReference type="AlphaFoldDB" id="A0AAX4HFK7"/>
<feature type="compositionally biased region" description="Low complexity" evidence="2">
    <location>
        <begin position="209"/>
        <end position="233"/>
    </location>
</feature>
<dbReference type="GO" id="GO:0003700">
    <property type="term" value="F:DNA-binding transcription factor activity"/>
    <property type="evidence" value="ECO:0007669"/>
    <property type="project" value="InterPro"/>
</dbReference>
<accession>A0AAX4HFK7</accession>
<dbReference type="EMBL" id="CP138899">
    <property type="protein sequence ID" value="WPK27389.1"/>
    <property type="molecule type" value="Genomic_DNA"/>
</dbReference>
<keyword evidence="1" id="KW-0175">Coiled coil</keyword>
<dbReference type="SUPFAM" id="SSF57959">
    <property type="entry name" value="Leucine zipper domain"/>
    <property type="match status" value="1"/>
</dbReference>
<reference evidence="4 5" key="1">
    <citation type="submission" date="2023-10" db="EMBL/GenBank/DDBJ databases">
        <title>Draft Genome Sequence of Candida saopaulonensis from a very Premature Infant with Sepsis.</title>
        <authorList>
            <person name="Ning Y."/>
            <person name="Dai R."/>
            <person name="Xiao M."/>
            <person name="Xu Y."/>
            <person name="Yan Q."/>
            <person name="Zhang L."/>
        </authorList>
    </citation>
    <scope>NUCLEOTIDE SEQUENCE [LARGE SCALE GENOMIC DNA]</scope>
    <source>
        <strain evidence="4 5">19XY460</strain>
    </source>
</reference>
<feature type="region of interest" description="Disordered" evidence="2">
    <location>
        <begin position="184"/>
        <end position="233"/>
    </location>
</feature>
<dbReference type="InterPro" id="IPR046347">
    <property type="entry name" value="bZIP_sf"/>
</dbReference>
<evidence type="ECO:0000256" key="1">
    <source>
        <dbReference type="SAM" id="Coils"/>
    </source>
</evidence>
<proteinExistence type="predicted"/>
<sequence length="531" mass="57787">MNNINSNMHNPAQGSQLHRNGLPPGQLNSQNLGSVMTLQESMNLALAGASHGGSVHPTMSSAYRNHQYQTSLHDDPSSTAMNLSLSNSHLTDRNLSSNLLNTMSNASAVQMQLLQRPMYSGQYMNGQAPNGALQNMPVQNNGQVQNVQNVQNVSGMQNVQNVAPVRGVAVNGGVLNVSMGFANGSHHGPLDRTDNGAMDNNDRSKMQFNSSNSSNASHASNNGNNVSNGSQSHNNPLFLNPFYGNSYPMTNPPLFDSTMLLPFGDGSGPNRRRRISISNGQIGQIVNHEAFFLDEDSMEEFYEHSRQIRPHSPNTPVAPPPAAVQDDTATRFARNTRSVMPVGASRQDNPMGFNDLNEQAQIVSSALDAPKPEYSSQPQLLTNLAPGSAHLGLDASRATPASENSGVAGVPPGNYSLIYNNEVIFNPNNGPIPGTAAWKKERLLERNRVAASKCRQRKKHAQQQLQDNMNKVEKQVKEKEALLDRYSSLFDMYNTALRRHFNGEEGVLDSLRQYIDNPILDFSADTSAISS</sequence>
<feature type="coiled-coil region" evidence="1">
    <location>
        <begin position="455"/>
        <end position="489"/>
    </location>
</feature>
<feature type="compositionally biased region" description="Polar residues" evidence="2">
    <location>
        <begin position="1"/>
        <end position="18"/>
    </location>
</feature>
<feature type="compositionally biased region" description="Basic and acidic residues" evidence="2">
    <location>
        <begin position="188"/>
        <end position="205"/>
    </location>
</feature>
<evidence type="ECO:0000313" key="4">
    <source>
        <dbReference type="EMBL" id="WPK27389.1"/>
    </source>
</evidence>
<feature type="region of interest" description="Disordered" evidence="2">
    <location>
        <begin position="1"/>
        <end position="30"/>
    </location>
</feature>
<organism evidence="4 5">
    <name type="scientific">Australozyma saopauloensis</name>
    <dbReference type="NCBI Taxonomy" id="291208"/>
    <lineage>
        <taxon>Eukaryota</taxon>
        <taxon>Fungi</taxon>
        <taxon>Dikarya</taxon>
        <taxon>Ascomycota</taxon>
        <taxon>Saccharomycotina</taxon>
        <taxon>Pichiomycetes</taxon>
        <taxon>Metschnikowiaceae</taxon>
        <taxon>Australozyma</taxon>
    </lineage>
</organism>
<dbReference type="GeneID" id="88175836"/>
<evidence type="ECO:0000259" key="3">
    <source>
        <dbReference type="PROSITE" id="PS00036"/>
    </source>
</evidence>
<dbReference type="RefSeq" id="XP_062879767.1">
    <property type="nucleotide sequence ID" value="XM_063023697.1"/>
</dbReference>
<dbReference type="Proteomes" id="UP001338582">
    <property type="component" value="Chromosome 6"/>
</dbReference>
<dbReference type="InterPro" id="IPR004827">
    <property type="entry name" value="bZIP"/>
</dbReference>
<gene>
    <name evidence="4" type="ORF">PUMCH_004776</name>
</gene>
<dbReference type="SMART" id="SM00338">
    <property type="entry name" value="BRLZ"/>
    <property type="match status" value="1"/>
</dbReference>
<dbReference type="Pfam" id="PF00170">
    <property type="entry name" value="bZIP_1"/>
    <property type="match status" value="1"/>
</dbReference>
<dbReference type="Gene3D" id="1.20.5.170">
    <property type="match status" value="1"/>
</dbReference>
<dbReference type="KEGG" id="asau:88175836"/>
<dbReference type="CDD" id="cd14687">
    <property type="entry name" value="bZIP_ATF2"/>
    <property type="match status" value="1"/>
</dbReference>
<dbReference type="PROSITE" id="PS00036">
    <property type="entry name" value="BZIP_BASIC"/>
    <property type="match status" value="1"/>
</dbReference>
<evidence type="ECO:0000256" key="2">
    <source>
        <dbReference type="SAM" id="MobiDB-lite"/>
    </source>
</evidence>